<organism evidence="1 2">
    <name type="scientific">Dioscorea alata</name>
    <name type="common">Purple yam</name>
    <dbReference type="NCBI Taxonomy" id="55571"/>
    <lineage>
        <taxon>Eukaryota</taxon>
        <taxon>Viridiplantae</taxon>
        <taxon>Streptophyta</taxon>
        <taxon>Embryophyta</taxon>
        <taxon>Tracheophyta</taxon>
        <taxon>Spermatophyta</taxon>
        <taxon>Magnoliopsida</taxon>
        <taxon>Liliopsida</taxon>
        <taxon>Dioscoreales</taxon>
        <taxon>Dioscoreaceae</taxon>
        <taxon>Dioscorea</taxon>
    </lineage>
</organism>
<reference evidence="2" key="1">
    <citation type="journal article" date="2022" name="Nat. Commun.">
        <title>Chromosome evolution and the genetic basis of agronomically important traits in greater yam.</title>
        <authorList>
            <person name="Bredeson J.V."/>
            <person name="Lyons J.B."/>
            <person name="Oniyinde I.O."/>
            <person name="Okereke N.R."/>
            <person name="Kolade O."/>
            <person name="Nnabue I."/>
            <person name="Nwadili C.O."/>
            <person name="Hribova E."/>
            <person name="Parker M."/>
            <person name="Nwogha J."/>
            <person name="Shu S."/>
            <person name="Carlson J."/>
            <person name="Kariba R."/>
            <person name="Muthemba S."/>
            <person name="Knop K."/>
            <person name="Barton G.J."/>
            <person name="Sherwood A.V."/>
            <person name="Lopez-Montes A."/>
            <person name="Asiedu R."/>
            <person name="Jamnadass R."/>
            <person name="Muchugi A."/>
            <person name="Goodstein D."/>
            <person name="Egesi C.N."/>
            <person name="Featherston J."/>
            <person name="Asfaw A."/>
            <person name="Simpson G.G."/>
            <person name="Dolezel J."/>
            <person name="Hendre P.S."/>
            <person name="Van Deynze A."/>
            <person name="Kumar P.L."/>
            <person name="Obidiegwu J.E."/>
            <person name="Bhattacharjee R."/>
            <person name="Rokhsar D.S."/>
        </authorList>
    </citation>
    <scope>NUCLEOTIDE SEQUENCE [LARGE SCALE GENOMIC DNA]</scope>
    <source>
        <strain evidence="2">cv. TDa95/00328</strain>
    </source>
</reference>
<evidence type="ECO:0000313" key="1">
    <source>
        <dbReference type="EMBL" id="KAH7666552.1"/>
    </source>
</evidence>
<dbReference type="EMBL" id="CM037022">
    <property type="protein sequence ID" value="KAH7666552.1"/>
    <property type="molecule type" value="Genomic_DNA"/>
</dbReference>
<keyword evidence="2" id="KW-1185">Reference proteome</keyword>
<name>A0ACB7UZR4_DIOAL</name>
<dbReference type="Proteomes" id="UP000827976">
    <property type="component" value="Chromosome 12"/>
</dbReference>
<accession>A0ACB7UZR4</accession>
<comment type="caution">
    <text evidence="1">The sequence shown here is derived from an EMBL/GenBank/DDBJ whole genome shotgun (WGS) entry which is preliminary data.</text>
</comment>
<protein>
    <submittedName>
        <fullName evidence="1">Meiosis regulator and mRNA stability factor 1 protein</fullName>
    </submittedName>
</protein>
<gene>
    <name evidence="1" type="ORF">IHE45_12G003300</name>
</gene>
<sequence length="395" mass="42430">MADGQYVEAKTSVWWDIENCPVPRGCDPHLIAQNIRSGLAEKDYKGSVAIWAYGDTGNIPAAIQQALSSTGVSLNHVPAGVKDASDKKILVDMLFWAVDNPPPANLMLISGDRDFSNALHQLRMRRYNVLLAQPTKVSQALVAAAKTVWLWKSLVSGGGPISVPYHFGDGASDDTSSDDDDTTPRNTFTPGHGSNAKASNGHGSSGKANRRRQRKPKQPHSSDNSSPGSQKESAPGGKLDGQCKQSQKKPKQPHSSDNSSPGTQKECASGGKPEGQCKQSQKKPKQPHSSDNSSPGSQKECNPSGKPDGQCKQSQKEPKQPHSSDNSSPGSQRACDPGGKPDGQCKQSKKKQKQPHSSDSSIPREVQKGVILLQRRITSVKLSRVQKIRSKNPNE</sequence>
<evidence type="ECO:0000313" key="2">
    <source>
        <dbReference type="Proteomes" id="UP000827976"/>
    </source>
</evidence>
<proteinExistence type="predicted"/>